<reference evidence="4" key="1">
    <citation type="submission" date="2019-08" db="EMBL/GenBank/DDBJ databases">
        <authorList>
            <person name="Kucharzyk K."/>
            <person name="Murdoch R.W."/>
            <person name="Higgins S."/>
            <person name="Loffler F."/>
        </authorList>
    </citation>
    <scope>NUCLEOTIDE SEQUENCE</scope>
</reference>
<keyword evidence="1" id="KW-1133">Transmembrane helix</keyword>
<feature type="domain" description="Predicted membrane protein YciQ-like C-terminal" evidence="3">
    <location>
        <begin position="466"/>
        <end position="570"/>
    </location>
</feature>
<evidence type="ECO:0000259" key="3">
    <source>
        <dbReference type="Pfam" id="PF20990"/>
    </source>
</evidence>
<feature type="transmembrane region" description="Helical" evidence="1">
    <location>
        <begin position="396"/>
        <end position="419"/>
    </location>
</feature>
<comment type="caution">
    <text evidence="4">The sequence shown here is derived from an EMBL/GenBank/DDBJ whole genome shotgun (WGS) entry which is preliminary data.</text>
</comment>
<keyword evidence="1" id="KW-0472">Membrane</keyword>
<accession>A0A644XCE8</accession>
<feature type="domain" description="Predicted membrane protein YciQ-like C-terminal" evidence="3">
    <location>
        <begin position="280"/>
        <end position="444"/>
    </location>
</feature>
<dbReference type="InterPro" id="IPR048389">
    <property type="entry name" value="YciQ-like_C"/>
</dbReference>
<dbReference type="Pfam" id="PF09972">
    <property type="entry name" value="DUF2207"/>
    <property type="match status" value="1"/>
</dbReference>
<dbReference type="InterPro" id="IPR018702">
    <property type="entry name" value="DUF2207"/>
</dbReference>
<sequence>MSKYSFKSKTVHCTAAEKWLLSCFAVLCLLAAWQQPASATDAGYTITSYHSDILIGADNVYHIAETIKVYFDEPSHGIYRYIPYVQKMSWEQNGSTMSRVYHTTVESVVVPDETYTIYRENGNVVIQIGDPDKTMTGEKTYTIKYDHALGYDKTENLDFVYYNIVGTQWDCTINQVTFHITMPKTFDPAKLWFFSGAYGSTAVSGVTYTVEGTGISGTLDPSLGPGEGLTIQMDLPQGYFEVTPPFPWSVLILAASAGFALLGLILYLLYGRDPHLVIAAEYYPPHEITSAEAGYIIDNATDDKDIVSLVIYWASKGYLRIEQIEKSDFKLIKLKELSEQPEGYQSYFFGKLFENRQEVLISDLQEKVYPAMEETKKRVALLYAGKNRRLYTKTSVFLGGLLSFFVVILIMGSLLYVMYETVYSFSLFTIAAFLIFMILILLTLNNLKEIIGLWNGMTKLKRSLKLAVRIFISLTVLILYTAYFYLSGVFLAGAASAGAALILTILSAFMRKRTEYGNEILGKLLGFKSFLELAERARLERLVEENPSYFYDIIPFAYVLGVSEAWAKKFEGIAMRPPEWYTGSDAGLFTPFLFQAALLRSMLVMSNAMTARPMRSAAAPGIGGGGFGGGGFGGGGFGGGGGGRW</sequence>
<evidence type="ECO:0008006" key="5">
    <source>
        <dbReference type="Google" id="ProtNLM"/>
    </source>
</evidence>
<dbReference type="AlphaFoldDB" id="A0A644XCE8"/>
<evidence type="ECO:0000313" key="4">
    <source>
        <dbReference type="EMBL" id="MPM13458.1"/>
    </source>
</evidence>
<dbReference type="Pfam" id="PF20990">
    <property type="entry name" value="DUF2207_C"/>
    <property type="match status" value="2"/>
</dbReference>
<feature type="transmembrane region" description="Helical" evidence="1">
    <location>
        <begin position="489"/>
        <end position="509"/>
    </location>
</feature>
<keyword evidence="1" id="KW-0812">Transmembrane</keyword>
<feature type="transmembrane region" description="Helical" evidence="1">
    <location>
        <begin position="246"/>
        <end position="270"/>
    </location>
</feature>
<evidence type="ECO:0000256" key="1">
    <source>
        <dbReference type="SAM" id="Phobius"/>
    </source>
</evidence>
<organism evidence="4">
    <name type="scientific">bioreactor metagenome</name>
    <dbReference type="NCBI Taxonomy" id="1076179"/>
    <lineage>
        <taxon>unclassified sequences</taxon>
        <taxon>metagenomes</taxon>
        <taxon>ecological metagenomes</taxon>
    </lineage>
</organism>
<name>A0A644XCE8_9ZZZZ</name>
<gene>
    <name evidence="4" type="ORF">SDC9_59815</name>
</gene>
<protein>
    <recommendedName>
        <fullName evidence="5">DUF2207 domain-containing protein</fullName>
    </recommendedName>
</protein>
<proteinExistence type="predicted"/>
<dbReference type="EMBL" id="VSSQ01002122">
    <property type="protein sequence ID" value="MPM13458.1"/>
    <property type="molecule type" value="Genomic_DNA"/>
</dbReference>
<feature type="transmembrane region" description="Helical" evidence="1">
    <location>
        <begin position="425"/>
        <end position="445"/>
    </location>
</feature>
<feature type="transmembrane region" description="Helical" evidence="1">
    <location>
        <begin position="466"/>
        <end position="483"/>
    </location>
</feature>
<feature type="domain" description="DUF2207" evidence="2">
    <location>
        <begin position="45"/>
        <end position="232"/>
    </location>
</feature>
<evidence type="ECO:0000259" key="2">
    <source>
        <dbReference type="Pfam" id="PF09972"/>
    </source>
</evidence>